<dbReference type="SUPFAM" id="SSF57774">
    <property type="entry name" value="Microbial and mitochondrial ADK, insert 'zinc finger' domain"/>
    <property type="match status" value="1"/>
</dbReference>
<comment type="subcellular location">
    <subcellularLocation>
        <location evidence="1 7">Mitochondrion matrix</location>
    </subcellularLocation>
</comment>
<dbReference type="GO" id="GO:0006172">
    <property type="term" value="P:ADP biosynthetic process"/>
    <property type="evidence" value="ECO:0007669"/>
    <property type="project" value="UniProtKB-UniRule"/>
</dbReference>
<keyword evidence="5 7" id="KW-0496">Mitochondrion</keyword>
<keyword evidence="4 7" id="KW-0418">Kinase</keyword>
<dbReference type="FunFam" id="3.40.50.300:FF:000106">
    <property type="entry name" value="Adenylate kinase mitochondrial"/>
    <property type="match status" value="1"/>
</dbReference>
<comment type="similarity">
    <text evidence="7">Belongs to the adenylate kinase family. AK3 subfamily.</text>
</comment>
<dbReference type="InterPro" id="IPR006259">
    <property type="entry name" value="Adenyl_kin_sub"/>
</dbReference>
<dbReference type="PROSITE" id="PS00113">
    <property type="entry name" value="ADENYLATE_KINASE"/>
    <property type="match status" value="1"/>
</dbReference>
<dbReference type="InterPro" id="IPR033690">
    <property type="entry name" value="Adenylat_kinase_CS"/>
</dbReference>
<sequence>MAALWRSVRHASRFVIIGPPGGGKGTICNRLVDDFGMVVVGTGDLIRQEIAAKTERGKQVEALVQSGKLVPDKVVLDLLRAKMQTLCSKPLILDGYPRTRSQAEALHEIAPPEAVLHIDVPFDAIVQRLSERLYHPPSGRIYNLSFNPPKVDGLDDETGDPLQRRPDDEPETVKDRLETYSRETEPVLDFYREKHIVQRFAGSETNIIYPKVKAFMSSALPPEYAFPDTTTASPTTASVHTEQTSL</sequence>
<comment type="catalytic activity">
    <reaction evidence="7">
        <text>a ribonucleoside 5'-triphosphate + AMP = a ribonucleoside 5'-diphosphate + ADP</text>
        <dbReference type="Rhea" id="RHEA:13749"/>
        <dbReference type="ChEBI" id="CHEBI:57930"/>
        <dbReference type="ChEBI" id="CHEBI:61557"/>
        <dbReference type="ChEBI" id="CHEBI:456215"/>
        <dbReference type="ChEBI" id="CHEBI:456216"/>
        <dbReference type="EC" id="2.7.4.10"/>
    </reaction>
</comment>
<evidence type="ECO:0000313" key="10">
    <source>
        <dbReference type="EMBL" id="EGD73072.1"/>
    </source>
</evidence>
<dbReference type="InParanoid" id="F2U9P5"/>
<feature type="domain" description="Adenylate kinase active site lid" evidence="9">
    <location>
        <begin position="132"/>
        <end position="167"/>
    </location>
</feature>
<dbReference type="CDD" id="cd01428">
    <property type="entry name" value="ADK"/>
    <property type="match status" value="1"/>
</dbReference>
<dbReference type="InterPro" id="IPR000850">
    <property type="entry name" value="Adenylat/UMP-CMP_kin"/>
</dbReference>
<name>F2U9P5_SALR5</name>
<dbReference type="HAMAP" id="MF_03169">
    <property type="entry name" value="Adenylate_kinase_AK3"/>
    <property type="match status" value="1"/>
</dbReference>
<dbReference type="EMBL" id="GL832965">
    <property type="protein sequence ID" value="EGD73072.1"/>
    <property type="molecule type" value="Genomic_DNA"/>
</dbReference>
<dbReference type="Proteomes" id="UP000007799">
    <property type="component" value="Unassembled WGS sequence"/>
</dbReference>
<dbReference type="NCBIfam" id="TIGR01351">
    <property type="entry name" value="adk"/>
    <property type="match status" value="1"/>
</dbReference>
<dbReference type="Pfam" id="PF05191">
    <property type="entry name" value="ADK_lid"/>
    <property type="match status" value="1"/>
</dbReference>
<feature type="binding site" evidence="7">
    <location>
        <begin position="68"/>
        <end position="70"/>
    </location>
    <ligand>
        <name>AMP</name>
        <dbReference type="ChEBI" id="CHEBI:456215"/>
    </ligand>
</feature>
<dbReference type="GO" id="GO:0004017">
    <property type="term" value="F:AMP kinase activity"/>
    <property type="evidence" value="ECO:0007669"/>
    <property type="project" value="InterPro"/>
</dbReference>
<keyword evidence="2 7" id="KW-0808">Transferase</keyword>
<keyword evidence="6 7" id="KW-0342">GTP-binding</keyword>
<evidence type="ECO:0000256" key="7">
    <source>
        <dbReference type="HAMAP-Rule" id="MF_03169"/>
    </source>
</evidence>
<dbReference type="InterPro" id="IPR027417">
    <property type="entry name" value="P-loop_NTPase"/>
</dbReference>
<dbReference type="OMA" id="IVKDEYC"/>
<feature type="compositionally biased region" description="Basic and acidic residues" evidence="8">
    <location>
        <begin position="162"/>
        <end position="177"/>
    </location>
</feature>
<feature type="binding site" evidence="7">
    <location>
        <position position="165"/>
    </location>
    <ligand>
        <name>AMP</name>
        <dbReference type="ChEBI" id="CHEBI:456215"/>
    </ligand>
</feature>
<dbReference type="GO" id="GO:0046899">
    <property type="term" value="F:nucleoside triphosphate adenylate kinase activity"/>
    <property type="evidence" value="ECO:0007669"/>
    <property type="project" value="UniProtKB-UniRule"/>
</dbReference>
<dbReference type="GO" id="GO:0046039">
    <property type="term" value="P:GTP metabolic process"/>
    <property type="evidence" value="ECO:0007669"/>
    <property type="project" value="UniProtKB-UniRule"/>
</dbReference>
<dbReference type="AlphaFoldDB" id="F2U9P5"/>
<evidence type="ECO:0000256" key="2">
    <source>
        <dbReference type="ARBA" id="ARBA00022679"/>
    </source>
</evidence>
<dbReference type="STRING" id="946362.F2U9P5"/>
<feature type="region of interest" description="Disordered" evidence="8">
    <location>
        <begin position="146"/>
        <end position="177"/>
    </location>
</feature>
<protein>
    <recommendedName>
        <fullName evidence="7">GTP:AMP phosphotransferase, mitochondrial</fullName>
        <ecNumber evidence="7">2.7.4.10</ecNumber>
    </recommendedName>
    <alternativeName>
        <fullName evidence="7">Adenylate kinase 3</fullName>
        <shortName evidence="7">AK 3</shortName>
    </alternativeName>
</protein>
<feature type="region of interest" description="NMPbind" evidence="7">
    <location>
        <begin position="41"/>
        <end position="70"/>
    </location>
</feature>
<dbReference type="InterPro" id="IPR028586">
    <property type="entry name" value="AK3/Ak4_mitochondrial"/>
</dbReference>
<feature type="compositionally biased region" description="Low complexity" evidence="8">
    <location>
        <begin position="227"/>
        <end position="238"/>
    </location>
</feature>
<feature type="binding site" evidence="7">
    <location>
        <position position="176"/>
    </location>
    <ligand>
        <name>AMP</name>
        <dbReference type="ChEBI" id="CHEBI:456215"/>
    </ligand>
</feature>
<comment type="domain">
    <text evidence="7">Consists of three domains, a large central CORE domain and two small peripheral domains, NMPbind and LID, which undergo movements during catalysis. The LID domain closes over the site of phosphoryl transfer upon GTP binding. Assembling and dissambling the active center during each catalytic cycle provides an effective means to prevent GTP hydrolysis.</text>
</comment>
<feature type="region of interest" description="LID" evidence="7">
    <location>
        <begin position="131"/>
        <end position="168"/>
    </location>
</feature>
<dbReference type="GO" id="GO:0005525">
    <property type="term" value="F:GTP binding"/>
    <property type="evidence" value="ECO:0007669"/>
    <property type="project" value="UniProtKB-KW"/>
</dbReference>
<dbReference type="eggNOG" id="KOG3078">
    <property type="taxonomic scope" value="Eukaryota"/>
</dbReference>
<dbReference type="GO" id="GO:0046033">
    <property type="term" value="P:AMP metabolic process"/>
    <property type="evidence" value="ECO:0007669"/>
    <property type="project" value="UniProtKB-UniRule"/>
</dbReference>
<evidence type="ECO:0000313" key="11">
    <source>
        <dbReference type="Proteomes" id="UP000007799"/>
    </source>
</evidence>
<dbReference type="FunCoup" id="F2U9P5">
    <property type="interactions" value="961"/>
</dbReference>
<feature type="binding site" evidence="7">
    <location>
        <position position="42"/>
    </location>
    <ligand>
        <name>AMP</name>
        <dbReference type="ChEBI" id="CHEBI:456215"/>
    </ligand>
</feature>
<comment type="subunit">
    <text evidence="7">Monomer.</text>
</comment>
<dbReference type="PANTHER" id="PTHR23359">
    <property type="entry name" value="NUCLEOTIDE KINASE"/>
    <property type="match status" value="1"/>
</dbReference>
<dbReference type="Gene3D" id="3.40.50.300">
    <property type="entry name" value="P-loop containing nucleotide triphosphate hydrolases"/>
    <property type="match status" value="1"/>
</dbReference>
<dbReference type="SUPFAM" id="SSF52540">
    <property type="entry name" value="P-loop containing nucleoside triphosphate hydrolases"/>
    <property type="match status" value="1"/>
</dbReference>
<dbReference type="GeneID" id="16074681"/>
<dbReference type="InterPro" id="IPR007862">
    <property type="entry name" value="Adenylate_kinase_lid-dom"/>
</dbReference>
<dbReference type="Pfam" id="PF00406">
    <property type="entry name" value="ADK"/>
    <property type="match status" value="1"/>
</dbReference>
<evidence type="ECO:0000256" key="3">
    <source>
        <dbReference type="ARBA" id="ARBA00022741"/>
    </source>
</evidence>
<dbReference type="GO" id="GO:0005759">
    <property type="term" value="C:mitochondrial matrix"/>
    <property type="evidence" value="ECO:0007669"/>
    <property type="project" value="UniProtKB-SubCell"/>
</dbReference>
<dbReference type="GO" id="GO:0005524">
    <property type="term" value="F:ATP binding"/>
    <property type="evidence" value="ECO:0007669"/>
    <property type="project" value="InterPro"/>
</dbReference>
<dbReference type="GO" id="GO:0046041">
    <property type="term" value="P:ITP metabolic process"/>
    <property type="evidence" value="ECO:0007669"/>
    <property type="project" value="UniProtKB-UniRule"/>
</dbReference>
<dbReference type="KEGG" id="sre:PTSG_04787"/>
<keyword evidence="11" id="KW-1185">Reference proteome</keyword>
<feature type="region of interest" description="Disordered" evidence="8">
    <location>
        <begin position="227"/>
        <end position="246"/>
    </location>
</feature>
<evidence type="ECO:0000256" key="4">
    <source>
        <dbReference type="ARBA" id="ARBA00022777"/>
    </source>
</evidence>
<proteinExistence type="inferred from homology"/>
<dbReference type="EC" id="2.7.4.10" evidence="7"/>
<feature type="binding site" evidence="7">
    <location>
        <begin position="141"/>
        <end position="142"/>
    </location>
    <ligand>
        <name>GTP</name>
        <dbReference type="ChEBI" id="CHEBI:37565"/>
    </ligand>
</feature>
<feature type="binding site" evidence="7">
    <location>
        <position position="47"/>
    </location>
    <ligand>
        <name>AMP</name>
        <dbReference type="ChEBI" id="CHEBI:456215"/>
    </ligand>
</feature>
<evidence type="ECO:0000256" key="8">
    <source>
        <dbReference type="SAM" id="MobiDB-lite"/>
    </source>
</evidence>
<dbReference type="PRINTS" id="PR00094">
    <property type="entry name" value="ADENYLTKNASE"/>
</dbReference>
<feature type="binding site" evidence="7">
    <location>
        <begin position="21"/>
        <end position="26"/>
    </location>
    <ligand>
        <name>GTP</name>
        <dbReference type="ChEBI" id="CHEBI:37565"/>
    </ligand>
</feature>
<dbReference type="InterPro" id="IPR036193">
    <property type="entry name" value="ADK_active_lid_dom_sf"/>
</dbReference>
<gene>
    <name evidence="10" type="ORF">PTSG_04787</name>
</gene>
<accession>F2U9P5</accession>
<organism evidence="11">
    <name type="scientific">Salpingoeca rosetta (strain ATCC 50818 / BSB-021)</name>
    <dbReference type="NCBI Taxonomy" id="946362"/>
    <lineage>
        <taxon>Eukaryota</taxon>
        <taxon>Choanoflagellata</taxon>
        <taxon>Craspedida</taxon>
        <taxon>Salpingoecidae</taxon>
        <taxon>Salpingoeca</taxon>
    </lineage>
</organism>
<dbReference type="OrthoDB" id="439792at2759"/>
<feature type="binding site" evidence="7">
    <location>
        <position position="205"/>
    </location>
    <ligand>
        <name>GTP</name>
        <dbReference type="ChEBI" id="CHEBI:37565"/>
    </ligand>
</feature>
<evidence type="ECO:0000256" key="6">
    <source>
        <dbReference type="ARBA" id="ARBA00023134"/>
    </source>
</evidence>
<comment type="function">
    <text evidence="7">Involved in maintaining the homeostasis of cellular nucleotides by catalyzing the interconversion of nucleoside phosphates. Has GTP:AMP phosphotransferase and ITP:AMP phosphotransferase activities.</text>
</comment>
<keyword evidence="3 7" id="KW-0547">Nucleotide-binding</keyword>
<dbReference type="RefSeq" id="XP_004994103.1">
    <property type="nucleotide sequence ID" value="XM_004994046.1"/>
</dbReference>
<feature type="binding site" evidence="7">
    <location>
        <position position="102"/>
    </location>
    <ligand>
        <name>AMP</name>
        <dbReference type="ChEBI" id="CHEBI:456215"/>
    </ligand>
</feature>
<comment type="caution">
    <text evidence="7">Lacks conserved residue(s) required for the propagation of feature annotation.</text>
</comment>
<evidence type="ECO:0000259" key="9">
    <source>
        <dbReference type="Pfam" id="PF05191"/>
    </source>
</evidence>
<feature type="binding site" evidence="7">
    <location>
        <position position="132"/>
    </location>
    <ligand>
        <name>GTP</name>
        <dbReference type="ChEBI" id="CHEBI:37565"/>
    </ligand>
</feature>
<dbReference type="HAMAP" id="MF_00235">
    <property type="entry name" value="Adenylate_kinase_Adk"/>
    <property type="match status" value="1"/>
</dbReference>
<reference evidence="10" key="1">
    <citation type="submission" date="2009-08" db="EMBL/GenBank/DDBJ databases">
        <title>Annotation of Salpingoeca rosetta.</title>
        <authorList>
            <consortium name="The Broad Institute Genome Sequencing Platform"/>
            <person name="Russ C."/>
            <person name="Cuomo C."/>
            <person name="Burger G."/>
            <person name="Gray M.W."/>
            <person name="Holland P.W.H."/>
            <person name="King N."/>
            <person name="Lang F.B.F."/>
            <person name="Roger A.J."/>
            <person name="Ruiz-Trillo I."/>
            <person name="Young S.K."/>
            <person name="Zeng Q."/>
            <person name="Gargeya S."/>
            <person name="Alvarado L."/>
            <person name="Berlin A."/>
            <person name="Chapman S.B."/>
            <person name="Chen Z."/>
            <person name="Freedman E."/>
            <person name="Gellesch M."/>
            <person name="Goldberg J."/>
            <person name="Griggs A."/>
            <person name="Gujja S."/>
            <person name="Heilman E."/>
            <person name="Heiman D."/>
            <person name="Howarth C."/>
            <person name="Mehta T."/>
            <person name="Neiman D."/>
            <person name="Pearson M."/>
            <person name="Roberts A."/>
            <person name="Saif S."/>
            <person name="Shea T."/>
            <person name="Shenoy N."/>
            <person name="Sisk P."/>
            <person name="Stolte C."/>
            <person name="Sykes S."/>
            <person name="White J."/>
            <person name="Yandava C."/>
            <person name="Haas B."/>
            <person name="Nusbaum C."/>
            <person name="Birren B."/>
        </authorList>
    </citation>
    <scope>NUCLEOTIDE SEQUENCE [LARGE SCALE GENOMIC DNA]</scope>
    <source>
        <strain evidence="10">ATCC 50818</strain>
    </source>
</reference>
<evidence type="ECO:0000256" key="5">
    <source>
        <dbReference type="ARBA" id="ARBA00023128"/>
    </source>
</evidence>
<evidence type="ECO:0000256" key="1">
    <source>
        <dbReference type="ARBA" id="ARBA00004305"/>
    </source>
</evidence>